<dbReference type="InterPro" id="IPR000407">
    <property type="entry name" value="GDA1_CD39_NTPase"/>
</dbReference>
<dbReference type="GO" id="GO:0000139">
    <property type="term" value="C:Golgi membrane"/>
    <property type="evidence" value="ECO:0007669"/>
    <property type="project" value="UniProtKB-SubCell"/>
</dbReference>
<evidence type="ECO:0000256" key="6">
    <source>
        <dbReference type="PIRSR" id="PIRSR600407-1"/>
    </source>
</evidence>
<feature type="transmembrane region" description="Helical" evidence="10">
    <location>
        <begin position="73"/>
        <end position="90"/>
    </location>
</feature>
<keyword evidence="10" id="KW-1133">Transmembrane helix</keyword>
<organism evidence="11 12">
    <name type="scientific">Cyphellophora attinorum</name>
    <dbReference type="NCBI Taxonomy" id="1664694"/>
    <lineage>
        <taxon>Eukaryota</taxon>
        <taxon>Fungi</taxon>
        <taxon>Dikarya</taxon>
        <taxon>Ascomycota</taxon>
        <taxon>Pezizomycotina</taxon>
        <taxon>Eurotiomycetes</taxon>
        <taxon>Chaetothyriomycetidae</taxon>
        <taxon>Chaetothyriales</taxon>
        <taxon>Cyphellophoraceae</taxon>
        <taxon>Cyphellophora</taxon>
    </lineage>
</organism>
<feature type="binding site" evidence="7">
    <location>
        <begin position="289"/>
        <end position="293"/>
    </location>
    <ligand>
        <name>ATP</name>
        <dbReference type="ChEBI" id="CHEBI:30616"/>
    </ligand>
</feature>
<accession>A0A0N0NIT1</accession>
<keyword evidence="12" id="KW-1185">Reference proteome</keyword>
<evidence type="ECO:0000313" key="12">
    <source>
        <dbReference type="Proteomes" id="UP000038010"/>
    </source>
</evidence>
<dbReference type="OrthoDB" id="6372431at2759"/>
<proteinExistence type="inferred from homology"/>
<dbReference type="Gene3D" id="3.30.420.150">
    <property type="entry name" value="Exopolyphosphatase. Domain 2"/>
    <property type="match status" value="1"/>
</dbReference>
<dbReference type="GO" id="GO:0045134">
    <property type="term" value="F:UDP phosphatase activity"/>
    <property type="evidence" value="ECO:0007669"/>
    <property type="project" value="TreeGrafter"/>
</dbReference>
<dbReference type="EMBL" id="LFJN01000034">
    <property type="protein sequence ID" value="KPI36098.1"/>
    <property type="molecule type" value="Genomic_DNA"/>
</dbReference>
<evidence type="ECO:0000256" key="1">
    <source>
        <dbReference type="ARBA" id="ARBA00004323"/>
    </source>
</evidence>
<keyword evidence="7" id="KW-0547">Nucleotide-binding</keyword>
<evidence type="ECO:0000256" key="5">
    <source>
        <dbReference type="ARBA" id="ARBA00038903"/>
    </source>
</evidence>
<dbReference type="VEuPathDB" id="FungiDB:AB675_1654"/>
<evidence type="ECO:0000256" key="3">
    <source>
        <dbReference type="ARBA" id="ARBA00022801"/>
    </source>
</evidence>
<protein>
    <recommendedName>
        <fullName evidence="5">guanosine-diphosphatase</fullName>
        <ecNumber evidence="5">3.6.1.42</ecNumber>
    </recommendedName>
</protein>
<keyword evidence="3 8" id="KW-0378">Hydrolase</keyword>
<evidence type="ECO:0000256" key="2">
    <source>
        <dbReference type="ARBA" id="ARBA00009283"/>
    </source>
</evidence>
<dbReference type="CDD" id="cd24040">
    <property type="entry name" value="ASKHA_NBD_GDA1"/>
    <property type="match status" value="1"/>
</dbReference>
<evidence type="ECO:0000256" key="10">
    <source>
        <dbReference type="SAM" id="Phobius"/>
    </source>
</evidence>
<dbReference type="PROSITE" id="PS01238">
    <property type="entry name" value="GDA1_CD39_NTPASE"/>
    <property type="match status" value="1"/>
</dbReference>
<comment type="subcellular location">
    <subcellularLocation>
        <location evidence="1">Golgi apparatus membrane</location>
        <topology evidence="1">Single-pass type II membrane protein</topology>
    </subcellularLocation>
</comment>
<dbReference type="PANTHER" id="PTHR11782">
    <property type="entry name" value="ADENOSINE/GUANOSINE DIPHOSPHATASE"/>
    <property type="match status" value="1"/>
</dbReference>
<dbReference type="GO" id="GO:0004382">
    <property type="term" value="F:GDP phosphatase activity"/>
    <property type="evidence" value="ECO:0007669"/>
    <property type="project" value="UniProtKB-EC"/>
</dbReference>
<evidence type="ECO:0000256" key="4">
    <source>
        <dbReference type="ARBA" id="ARBA00037742"/>
    </source>
</evidence>
<evidence type="ECO:0000256" key="7">
    <source>
        <dbReference type="PIRSR" id="PIRSR600407-2"/>
    </source>
</evidence>
<comment type="caution">
    <text evidence="11">The sequence shown here is derived from an EMBL/GenBank/DDBJ whole genome shotgun (WGS) entry which is preliminary data.</text>
</comment>
<dbReference type="Pfam" id="PF01150">
    <property type="entry name" value="GDA1_CD39"/>
    <property type="match status" value="1"/>
</dbReference>
<evidence type="ECO:0000313" key="11">
    <source>
        <dbReference type="EMBL" id="KPI36098.1"/>
    </source>
</evidence>
<dbReference type="PANTHER" id="PTHR11782:SF83">
    <property type="entry name" value="GUANOSINE-DIPHOSPHATASE"/>
    <property type="match status" value="1"/>
</dbReference>
<feature type="active site" description="Proton acceptor" evidence="6">
    <location>
        <position position="258"/>
    </location>
</feature>
<keyword evidence="7" id="KW-0067">ATP-binding</keyword>
<dbReference type="GeneID" id="28733438"/>
<dbReference type="GO" id="GO:0006487">
    <property type="term" value="P:protein N-linked glycosylation"/>
    <property type="evidence" value="ECO:0007669"/>
    <property type="project" value="TreeGrafter"/>
</dbReference>
<gene>
    <name evidence="11" type="ORF">AB675_1654</name>
</gene>
<comment type="function">
    <text evidence="4">After transfer of sugars to endogenous macromolecular acceptors, the enzyme converts nucleoside diphosphates to nucleoside monophosphates which in turn exit the Golgi lumen in a coupled antiporter reaction, allowing entry of additional nucleotide sugar from the cytosol.</text>
</comment>
<keyword evidence="10" id="KW-0472">Membrane</keyword>
<dbReference type="Proteomes" id="UP000038010">
    <property type="component" value="Unassembled WGS sequence"/>
</dbReference>
<evidence type="ECO:0000256" key="8">
    <source>
        <dbReference type="RuleBase" id="RU003833"/>
    </source>
</evidence>
<dbReference type="GO" id="GO:0005524">
    <property type="term" value="F:ATP binding"/>
    <property type="evidence" value="ECO:0007669"/>
    <property type="project" value="UniProtKB-KW"/>
</dbReference>
<dbReference type="RefSeq" id="XP_017996061.1">
    <property type="nucleotide sequence ID" value="XM_018141558.1"/>
</dbReference>
<feature type="region of interest" description="Disordered" evidence="9">
    <location>
        <begin position="14"/>
        <end position="53"/>
    </location>
</feature>
<comment type="similarity">
    <text evidence="2 8">Belongs to the GDA1/CD39 NTPase family.</text>
</comment>
<dbReference type="GO" id="GO:0017111">
    <property type="term" value="F:ribonucleoside triphosphate phosphatase activity"/>
    <property type="evidence" value="ECO:0007669"/>
    <property type="project" value="TreeGrafter"/>
</dbReference>
<dbReference type="AlphaFoldDB" id="A0A0N0NIT1"/>
<name>A0A0N0NIT1_9EURO</name>
<dbReference type="EC" id="3.6.1.42" evidence="5"/>
<dbReference type="GO" id="GO:0009134">
    <property type="term" value="P:nucleoside diphosphate catabolic process"/>
    <property type="evidence" value="ECO:0007669"/>
    <property type="project" value="TreeGrafter"/>
</dbReference>
<dbReference type="Gene3D" id="3.30.420.40">
    <property type="match status" value="1"/>
</dbReference>
<reference evidence="11 12" key="1">
    <citation type="submission" date="2015-06" db="EMBL/GenBank/DDBJ databases">
        <title>Draft genome of the ant-associated black yeast Phialophora attae CBS 131958.</title>
        <authorList>
            <person name="Moreno L.F."/>
            <person name="Stielow B.J."/>
            <person name="de Hoog S."/>
            <person name="Vicente V.A."/>
            <person name="Weiss V.A."/>
            <person name="de Vries M."/>
            <person name="Cruz L.M."/>
            <person name="Souza E.M."/>
        </authorList>
    </citation>
    <scope>NUCLEOTIDE SEQUENCE [LARGE SCALE GENOMIC DNA]</scope>
    <source>
        <strain evidence="11 12">CBS 131958</strain>
    </source>
</reference>
<keyword evidence="10" id="KW-0812">Transmembrane</keyword>
<dbReference type="STRING" id="1664694.A0A0N0NIT1"/>
<sequence>MSNAAASLWSYVPGASHTRRRSSLPKHTGPSSSSSTPWDPFEKSDRHSAGGVQSSTLDNIKAAWMTQSRQSRYLKAGGVFTFIVLIYWFLSSPSTVGYAGGNNVYTKESSPTTKCTKPHDPSKPLVQYAIMIDAGSTGSRIHVYKFNNCGATPELESEEFKMTEKKPGGSGLSSYGSDADGAAKSLDVLLQIALETVPDSYKSCTPIAVKATAGLRLLGEIESTNILDAVRTRLETQFPFPVVSRAKGGVEIMKGEDEGVFAWITTNYLLGKIGGPDKTPTAAVFDLGGGSTQIVFQPTFPNAKAGGMPSTSQMADGDHKYRLTFGGRDFELYQHSHLGYGLMSARDALHALVVDKAKVTSLDSPISNPCITPGETKTIKVKFPSTHASFAGEHKVTFTGPSDALPAQCRALAEEILHKDAACAIAPCSFNGVHQPSLAQTFAREDVFIFSYFYDRTAELGMPESFTLRELHDLTAKVCGGPKAGWSAFEGIEGAIMELEGRAESCLDLSFMSALLHTGYDMPLDREVRIAKKIKGNELGWCLGASLPLLETGSGWSCKVKEIS</sequence>
<evidence type="ECO:0000256" key="9">
    <source>
        <dbReference type="SAM" id="MobiDB-lite"/>
    </source>
</evidence>